<dbReference type="Proteomes" id="UP001054945">
    <property type="component" value="Unassembled WGS sequence"/>
</dbReference>
<dbReference type="EMBL" id="BPLR01002311">
    <property type="protein sequence ID" value="GIX72399.1"/>
    <property type="molecule type" value="Genomic_DNA"/>
</dbReference>
<evidence type="ECO:0000256" key="1">
    <source>
        <dbReference type="SAM" id="MobiDB-lite"/>
    </source>
</evidence>
<accession>A0AAV4MIN2</accession>
<keyword evidence="3" id="KW-1185">Reference proteome</keyword>
<dbReference type="AlphaFoldDB" id="A0AAV4MIN2"/>
<evidence type="ECO:0000313" key="3">
    <source>
        <dbReference type="Proteomes" id="UP001054945"/>
    </source>
</evidence>
<feature type="compositionally biased region" description="Polar residues" evidence="1">
    <location>
        <begin position="158"/>
        <end position="173"/>
    </location>
</feature>
<evidence type="ECO:0000313" key="2">
    <source>
        <dbReference type="EMBL" id="GIX72399.1"/>
    </source>
</evidence>
<gene>
    <name evidence="2" type="ORF">CEXT_479481</name>
</gene>
<protein>
    <submittedName>
        <fullName evidence="2">Uncharacterized protein</fullName>
    </submittedName>
</protein>
<proteinExistence type="predicted"/>
<comment type="caution">
    <text evidence="2">The sequence shown here is derived from an EMBL/GenBank/DDBJ whole genome shotgun (WGS) entry which is preliminary data.</text>
</comment>
<name>A0AAV4MIN2_CAEEX</name>
<reference evidence="2 3" key="1">
    <citation type="submission" date="2021-06" db="EMBL/GenBank/DDBJ databases">
        <title>Caerostris extrusa draft genome.</title>
        <authorList>
            <person name="Kono N."/>
            <person name="Arakawa K."/>
        </authorList>
    </citation>
    <scope>NUCLEOTIDE SEQUENCE [LARGE SCALE GENOMIC DNA]</scope>
</reference>
<organism evidence="2 3">
    <name type="scientific">Caerostris extrusa</name>
    <name type="common">Bark spider</name>
    <name type="synonym">Caerostris bankana</name>
    <dbReference type="NCBI Taxonomy" id="172846"/>
    <lineage>
        <taxon>Eukaryota</taxon>
        <taxon>Metazoa</taxon>
        <taxon>Ecdysozoa</taxon>
        <taxon>Arthropoda</taxon>
        <taxon>Chelicerata</taxon>
        <taxon>Arachnida</taxon>
        <taxon>Araneae</taxon>
        <taxon>Araneomorphae</taxon>
        <taxon>Entelegynae</taxon>
        <taxon>Araneoidea</taxon>
        <taxon>Araneidae</taxon>
        <taxon>Caerostris</taxon>
    </lineage>
</organism>
<feature type="region of interest" description="Disordered" evidence="1">
    <location>
        <begin position="158"/>
        <end position="200"/>
    </location>
</feature>
<sequence length="200" mass="22333">MLPDIPKTVAPIRAESSSVHSISRRYFKSRLPLNENHITVQHRVIYRGPHGNLLKSNQCIPTKQPINPPSLITNSRSCRASVQSKVSSKSAKIIGVEQLHPEIPEDTFRRFPGNSAIRTPKCVLIPFQETDFINCATLCPHTPLLSLIADSRSCNVPVSNQKTPPKLQRSSVPNDFIHKSLKTDSGDFRETRQLGHRNAS</sequence>
<feature type="compositionally biased region" description="Basic and acidic residues" evidence="1">
    <location>
        <begin position="176"/>
        <end position="193"/>
    </location>
</feature>